<accession>A0ABQ3L3K7</accession>
<dbReference type="Pfam" id="PF00551">
    <property type="entry name" value="Formyl_trans_N"/>
    <property type="match status" value="1"/>
</dbReference>
<dbReference type="Gene3D" id="3.40.50.170">
    <property type="entry name" value="Formyl transferase, N-terminal domain"/>
    <property type="match status" value="1"/>
</dbReference>
<dbReference type="EC" id="2.1.2.2" evidence="2"/>
<evidence type="ECO:0000259" key="5">
    <source>
        <dbReference type="Pfam" id="PF00551"/>
    </source>
</evidence>
<sequence>MKVGIICSSGGSVIHYAAEIWRGLGRDLECFIVTDRLCGAESGLNLRRKHIRINETVSEKFSKQSAQWFVENEVKSCLLLFSRIVSSELYGVIDTVNIHPSLLPAYKGFKAVERAFNSGDQILGATLHKANDDVDNGPILAQSCNEMTGVDLLTDWHRVSFAQKVYLTLVWLELVRNPIQPSVLLRLDTARAFDDFINKEGIIWKPLPVK</sequence>
<keyword evidence="7" id="KW-1185">Reference proteome</keyword>
<proteinExistence type="predicted"/>
<dbReference type="Proteomes" id="UP000659697">
    <property type="component" value="Unassembled WGS sequence"/>
</dbReference>
<evidence type="ECO:0000313" key="7">
    <source>
        <dbReference type="Proteomes" id="UP000659697"/>
    </source>
</evidence>
<dbReference type="RefSeq" id="WP_229833511.1">
    <property type="nucleotide sequence ID" value="NZ_BNAO01000004.1"/>
</dbReference>
<gene>
    <name evidence="6" type="ORF">GCM10010919_19160</name>
</gene>
<dbReference type="InterPro" id="IPR036477">
    <property type="entry name" value="Formyl_transf_N_sf"/>
</dbReference>
<feature type="domain" description="Formyl transferase N-terminal" evidence="5">
    <location>
        <begin position="77"/>
        <end position="144"/>
    </location>
</feature>
<evidence type="ECO:0000256" key="4">
    <source>
        <dbReference type="ARBA" id="ARBA00022755"/>
    </source>
</evidence>
<keyword evidence="3" id="KW-0808">Transferase</keyword>
<dbReference type="PANTHER" id="PTHR43369:SF2">
    <property type="entry name" value="PHOSPHORIBOSYLGLYCINAMIDE FORMYLTRANSFERASE"/>
    <property type="match status" value="1"/>
</dbReference>
<evidence type="ECO:0000256" key="1">
    <source>
        <dbReference type="ARBA" id="ARBA00005054"/>
    </source>
</evidence>
<name>A0ABQ3L3K7_9ALTE</name>
<dbReference type="SUPFAM" id="SSF53328">
    <property type="entry name" value="Formyltransferase"/>
    <property type="match status" value="1"/>
</dbReference>
<protein>
    <recommendedName>
        <fullName evidence="2">phosphoribosylglycinamide formyltransferase 1</fullName>
        <ecNumber evidence="2">2.1.2.2</ecNumber>
    </recommendedName>
</protein>
<dbReference type="InterPro" id="IPR002376">
    <property type="entry name" value="Formyl_transf_N"/>
</dbReference>
<comment type="pathway">
    <text evidence="1">Purine metabolism; IMP biosynthesis via de novo pathway; N(2)-formyl-N(1)-(5-phospho-D-ribosyl)glycinamide from N(1)-(5-phospho-D-ribosyl)glycinamide (10-formyl THF route): step 1/1.</text>
</comment>
<evidence type="ECO:0000256" key="3">
    <source>
        <dbReference type="ARBA" id="ARBA00022679"/>
    </source>
</evidence>
<evidence type="ECO:0000256" key="2">
    <source>
        <dbReference type="ARBA" id="ARBA00012254"/>
    </source>
</evidence>
<keyword evidence="4" id="KW-0658">Purine biosynthesis</keyword>
<organism evidence="6 7">
    <name type="scientific">Alishewanella longhuensis</name>
    <dbReference type="NCBI Taxonomy" id="1091037"/>
    <lineage>
        <taxon>Bacteria</taxon>
        <taxon>Pseudomonadati</taxon>
        <taxon>Pseudomonadota</taxon>
        <taxon>Gammaproteobacteria</taxon>
        <taxon>Alteromonadales</taxon>
        <taxon>Alteromonadaceae</taxon>
        <taxon>Alishewanella</taxon>
    </lineage>
</organism>
<comment type="caution">
    <text evidence="6">The sequence shown here is derived from an EMBL/GenBank/DDBJ whole genome shotgun (WGS) entry which is preliminary data.</text>
</comment>
<dbReference type="PANTHER" id="PTHR43369">
    <property type="entry name" value="PHOSPHORIBOSYLGLYCINAMIDE FORMYLTRANSFERASE"/>
    <property type="match status" value="1"/>
</dbReference>
<evidence type="ECO:0000313" key="6">
    <source>
        <dbReference type="EMBL" id="GHG69310.1"/>
    </source>
</evidence>
<dbReference type="EMBL" id="BNAO01000004">
    <property type="protein sequence ID" value="GHG69310.1"/>
    <property type="molecule type" value="Genomic_DNA"/>
</dbReference>
<reference evidence="7" key="1">
    <citation type="journal article" date="2019" name="Int. J. Syst. Evol. Microbiol.">
        <title>The Global Catalogue of Microorganisms (GCM) 10K type strain sequencing project: providing services to taxonomists for standard genome sequencing and annotation.</title>
        <authorList>
            <consortium name="The Broad Institute Genomics Platform"/>
            <consortium name="The Broad Institute Genome Sequencing Center for Infectious Disease"/>
            <person name="Wu L."/>
            <person name="Ma J."/>
        </authorList>
    </citation>
    <scope>NUCLEOTIDE SEQUENCE [LARGE SCALE GENOMIC DNA]</scope>
    <source>
        <strain evidence="7">CGMCC 1.7003</strain>
    </source>
</reference>